<name>A0A6J5LR00_9CAUD</name>
<reference evidence="2" key="1">
    <citation type="submission" date="2020-04" db="EMBL/GenBank/DDBJ databases">
        <authorList>
            <person name="Chiriac C."/>
            <person name="Salcher M."/>
            <person name="Ghai R."/>
            <person name="Kavagutti S V."/>
        </authorList>
    </citation>
    <scope>NUCLEOTIDE SEQUENCE</scope>
</reference>
<evidence type="ECO:0000256" key="1">
    <source>
        <dbReference type="SAM" id="MobiDB-lite"/>
    </source>
</evidence>
<protein>
    <submittedName>
        <fullName evidence="2">Uncharacterized protein</fullName>
    </submittedName>
</protein>
<dbReference type="EMBL" id="LR796616">
    <property type="protein sequence ID" value="CAB4154706.1"/>
    <property type="molecule type" value="Genomic_DNA"/>
</dbReference>
<evidence type="ECO:0000313" key="2">
    <source>
        <dbReference type="EMBL" id="CAB4135356.1"/>
    </source>
</evidence>
<sequence length="163" mass="18157">MWALLGFHFGISNSMEENTPELPIPKRPGPTGEPKWGEKIVTGIVVGRNKTVVVPEEVEDLASLGCTDRDIANWFGIKEDTLRYNFAELLTKGREHLKISLRRAMLKNACVQMNAAVQIFLAKNMLAMSDNGMVTDGSKVLPWNDEPVNYESQPQEPVDADTN</sequence>
<accession>A0A6J5LR00</accession>
<proteinExistence type="predicted"/>
<feature type="region of interest" description="Disordered" evidence="1">
    <location>
        <begin position="144"/>
        <end position="163"/>
    </location>
</feature>
<dbReference type="EMBL" id="LR796299">
    <property type="protein sequence ID" value="CAB4135356.1"/>
    <property type="molecule type" value="Genomic_DNA"/>
</dbReference>
<evidence type="ECO:0000313" key="3">
    <source>
        <dbReference type="EMBL" id="CAB4154706.1"/>
    </source>
</evidence>
<gene>
    <name evidence="2" type="ORF">UFOVP284_30</name>
    <name evidence="3" type="ORF">UFOVP646_26</name>
</gene>
<organism evidence="2">
    <name type="scientific">uncultured Caudovirales phage</name>
    <dbReference type="NCBI Taxonomy" id="2100421"/>
    <lineage>
        <taxon>Viruses</taxon>
        <taxon>Duplodnaviria</taxon>
        <taxon>Heunggongvirae</taxon>
        <taxon>Uroviricota</taxon>
        <taxon>Caudoviricetes</taxon>
        <taxon>Peduoviridae</taxon>
        <taxon>Maltschvirus</taxon>
        <taxon>Maltschvirus maltsch</taxon>
    </lineage>
</organism>